<dbReference type="Pfam" id="PF06309">
    <property type="entry name" value="Torsin"/>
    <property type="match status" value="1"/>
</dbReference>
<dbReference type="InterPro" id="IPR027417">
    <property type="entry name" value="P-loop_NTPase"/>
</dbReference>
<dbReference type="GO" id="GO:0012505">
    <property type="term" value="C:endomembrane system"/>
    <property type="evidence" value="ECO:0007669"/>
    <property type="project" value="UniProtKB-ARBA"/>
</dbReference>
<dbReference type="AlphaFoldDB" id="A0A1B6FYK2"/>
<dbReference type="InterPro" id="IPR010448">
    <property type="entry name" value="Torsin"/>
</dbReference>
<dbReference type="Gene3D" id="3.40.50.300">
    <property type="entry name" value="P-loop containing nucleotide triphosphate hydrolases"/>
    <property type="match status" value="1"/>
</dbReference>
<dbReference type="PANTHER" id="PTHR10760:SF2">
    <property type="entry name" value="LD13476P-RELATED"/>
    <property type="match status" value="1"/>
</dbReference>
<dbReference type="GO" id="GO:0005524">
    <property type="term" value="F:ATP binding"/>
    <property type="evidence" value="ECO:0007669"/>
    <property type="project" value="InterPro"/>
</dbReference>
<dbReference type="GO" id="GO:0005737">
    <property type="term" value="C:cytoplasm"/>
    <property type="evidence" value="ECO:0007669"/>
    <property type="project" value="UniProtKB-ARBA"/>
</dbReference>
<evidence type="ECO:0000256" key="2">
    <source>
        <dbReference type="SAM" id="SignalP"/>
    </source>
</evidence>
<dbReference type="GO" id="GO:0071218">
    <property type="term" value="P:cellular response to misfolded protein"/>
    <property type="evidence" value="ECO:0007669"/>
    <property type="project" value="TreeGrafter"/>
</dbReference>
<dbReference type="EMBL" id="GECZ01014507">
    <property type="protein sequence ID" value="JAS55262.1"/>
    <property type="molecule type" value="Transcribed_RNA"/>
</dbReference>
<reference evidence="3" key="1">
    <citation type="submission" date="2015-11" db="EMBL/GenBank/DDBJ databases">
        <title>De novo transcriptome assembly of four potential Pierce s Disease insect vectors from Arizona vineyards.</title>
        <authorList>
            <person name="Tassone E.E."/>
        </authorList>
    </citation>
    <scope>NUCLEOTIDE SEQUENCE</scope>
</reference>
<comment type="similarity">
    <text evidence="1">Belongs to the ClpA/ClpB family. Torsin subfamily.</text>
</comment>
<proteinExistence type="inferred from homology"/>
<sequence length="333" mass="39095">MRVCLCIISITLLDYHALGLDVKSFLSYYSFSVFSERCDERWVTENVTGLERDLETFVYGQDLATEIILLALESHLVRNYRRKPLVLNFHGSPGGAKGYVRDFILKNWFKMGRKSKFVKTYFAKLHFPKESELHNYQKRLQDELTDTVYKCPRAMFVFDEVEKYPPYVLDGIKPYLDYNNDVNGYDFREAIFIFISNTGDHLITNITYQKHLEGIPREKLTLNDFEQPLKTVSFNEIGGFLHSELIRHNLIDYMIPFLPLERKHVALCVRDEMEFQKGNPSLVPSATREILDTFTFVKDLYSINGCKGVSEKVAAIIEREKRWERRKKQHTEL</sequence>
<evidence type="ECO:0008006" key="4">
    <source>
        <dbReference type="Google" id="ProtNLM"/>
    </source>
</evidence>
<organism evidence="3">
    <name type="scientific">Cuerna arida</name>
    <dbReference type="NCBI Taxonomy" id="1464854"/>
    <lineage>
        <taxon>Eukaryota</taxon>
        <taxon>Metazoa</taxon>
        <taxon>Ecdysozoa</taxon>
        <taxon>Arthropoda</taxon>
        <taxon>Hexapoda</taxon>
        <taxon>Insecta</taxon>
        <taxon>Pterygota</taxon>
        <taxon>Neoptera</taxon>
        <taxon>Paraneoptera</taxon>
        <taxon>Hemiptera</taxon>
        <taxon>Auchenorrhyncha</taxon>
        <taxon>Membracoidea</taxon>
        <taxon>Cicadellidae</taxon>
        <taxon>Cicadellinae</taxon>
        <taxon>Proconiini</taxon>
        <taxon>Cuerna</taxon>
    </lineage>
</organism>
<gene>
    <name evidence="3" type="ORF">g.10239</name>
</gene>
<name>A0A1B6FYK2_9HEMI</name>
<dbReference type="SUPFAM" id="SSF52540">
    <property type="entry name" value="P-loop containing nucleoside triphosphate hydrolases"/>
    <property type="match status" value="1"/>
</dbReference>
<feature type="signal peptide" evidence="2">
    <location>
        <begin position="1"/>
        <end position="19"/>
    </location>
</feature>
<keyword evidence="2" id="KW-0732">Signal</keyword>
<feature type="chain" id="PRO_5008583165" description="Torsin" evidence="2">
    <location>
        <begin position="20"/>
        <end position="333"/>
    </location>
</feature>
<evidence type="ECO:0000313" key="3">
    <source>
        <dbReference type="EMBL" id="JAS55262.1"/>
    </source>
</evidence>
<evidence type="ECO:0000256" key="1">
    <source>
        <dbReference type="ARBA" id="ARBA00006235"/>
    </source>
</evidence>
<protein>
    <recommendedName>
        <fullName evidence="4">Torsin</fullName>
    </recommendedName>
</protein>
<dbReference type="PANTHER" id="PTHR10760">
    <property type="entry name" value="TORSIN"/>
    <property type="match status" value="1"/>
</dbReference>
<dbReference type="GO" id="GO:0016887">
    <property type="term" value="F:ATP hydrolysis activity"/>
    <property type="evidence" value="ECO:0007669"/>
    <property type="project" value="InterPro"/>
</dbReference>
<accession>A0A1B6FYK2</accession>